<evidence type="ECO:0000313" key="9">
    <source>
        <dbReference type="Proteomes" id="UP000663860"/>
    </source>
</evidence>
<evidence type="ECO:0000313" key="7">
    <source>
        <dbReference type="EMBL" id="CAF0916870.1"/>
    </source>
</evidence>
<dbReference type="InterPro" id="IPR052954">
    <property type="entry name" value="GPCR-Ligand_Int"/>
</dbReference>
<evidence type="ECO:0000256" key="5">
    <source>
        <dbReference type="SAM" id="Phobius"/>
    </source>
</evidence>
<feature type="transmembrane region" description="Helical" evidence="5">
    <location>
        <begin position="129"/>
        <end position="156"/>
    </location>
</feature>
<evidence type="ECO:0000256" key="2">
    <source>
        <dbReference type="ARBA" id="ARBA00022692"/>
    </source>
</evidence>
<dbReference type="AlphaFoldDB" id="A0A814AUA7"/>
<dbReference type="InterPro" id="IPR000276">
    <property type="entry name" value="GPCR_Rhodpsn"/>
</dbReference>
<keyword evidence="4 5" id="KW-0472">Membrane</keyword>
<accession>A0A814AUA7</accession>
<feature type="domain" description="G-protein coupled receptors family 1 profile" evidence="6">
    <location>
        <begin position="27"/>
        <end position="279"/>
    </location>
</feature>
<dbReference type="PANTHER" id="PTHR46641">
    <property type="entry name" value="FMRFAMIDE RECEPTOR-RELATED"/>
    <property type="match status" value="1"/>
</dbReference>
<dbReference type="GO" id="GO:0016020">
    <property type="term" value="C:membrane"/>
    <property type="evidence" value="ECO:0007669"/>
    <property type="project" value="UniProtKB-SubCell"/>
</dbReference>
<gene>
    <name evidence="7" type="ORF">IZO911_LOCUS13090</name>
    <name evidence="8" type="ORF">KXQ929_LOCUS4004</name>
</gene>
<evidence type="ECO:0000259" key="6">
    <source>
        <dbReference type="PROSITE" id="PS50262"/>
    </source>
</evidence>
<dbReference type="GO" id="GO:0004930">
    <property type="term" value="F:G protein-coupled receptor activity"/>
    <property type="evidence" value="ECO:0007669"/>
    <property type="project" value="InterPro"/>
</dbReference>
<dbReference type="EMBL" id="CAJNOE010000103">
    <property type="protein sequence ID" value="CAF0916870.1"/>
    <property type="molecule type" value="Genomic_DNA"/>
</dbReference>
<proteinExistence type="predicted"/>
<reference evidence="7" key="1">
    <citation type="submission" date="2021-02" db="EMBL/GenBank/DDBJ databases">
        <authorList>
            <person name="Nowell W R."/>
        </authorList>
    </citation>
    <scope>NUCLEOTIDE SEQUENCE</scope>
</reference>
<sequence>MSSHHLSVITILATYYPLCLTCVTTILNSLVIIIFYQKVFRQRPTIRYMRVIAFVDIFLVYGWNLDHFFRLKFGFEVDRLSVLSCKLSTYFNHVLSQSSAWLRVWMCADRFYALNQVRQRRAIHQHRRVIVLIISTFISITLINLHLPIFSCYSYIHHNETKISGGSQHFQIYPTWNYINLALYNIIPFILMLIFNILIIRHLILIKRTSSIQKSRIRHTSISIPILVSAFLFCLMTTPPAIIFAFFHKVIQSSIFQNYLLSLIDSIKYTYHALSFFLYFATLIEFRTEFFRLLLCRFLNTSRLSQIINNTTSGRANRYKTQSIPIPTITKS</sequence>
<keyword evidence="3 5" id="KW-1133">Transmembrane helix</keyword>
<dbReference type="EMBL" id="CAJOBB010000134">
    <property type="protein sequence ID" value="CAF3578630.1"/>
    <property type="molecule type" value="Genomic_DNA"/>
</dbReference>
<evidence type="ECO:0000313" key="8">
    <source>
        <dbReference type="EMBL" id="CAF3578630.1"/>
    </source>
</evidence>
<name>A0A814AUA7_9BILA</name>
<feature type="transmembrane region" description="Helical" evidence="5">
    <location>
        <begin position="176"/>
        <end position="200"/>
    </location>
</feature>
<dbReference type="Pfam" id="PF00001">
    <property type="entry name" value="7tm_1"/>
    <property type="match status" value="1"/>
</dbReference>
<dbReference type="PROSITE" id="PS50262">
    <property type="entry name" value="G_PROTEIN_RECEP_F1_2"/>
    <property type="match status" value="1"/>
</dbReference>
<dbReference type="Proteomes" id="UP000663868">
    <property type="component" value="Unassembled WGS sequence"/>
</dbReference>
<keyword evidence="2 5" id="KW-0812">Transmembrane</keyword>
<comment type="subcellular location">
    <subcellularLocation>
        <location evidence="1">Membrane</location>
    </subcellularLocation>
</comment>
<dbReference type="Proteomes" id="UP000663860">
    <property type="component" value="Unassembled WGS sequence"/>
</dbReference>
<comment type="caution">
    <text evidence="7">The sequence shown here is derived from an EMBL/GenBank/DDBJ whole genome shotgun (WGS) entry which is preliminary data.</text>
</comment>
<feature type="transmembrane region" description="Helical" evidence="5">
    <location>
        <begin position="267"/>
        <end position="284"/>
    </location>
</feature>
<organism evidence="7 9">
    <name type="scientific">Adineta steineri</name>
    <dbReference type="NCBI Taxonomy" id="433720"/>
    <lineage>
        <taxon>Eukaryota</taxon>
        <taxon>Metazoa</taxon>
        <taxon>Spiralia</taxon>
        <taxon>Gnathifera</taxon>
        <taxon>Rotifera</taxon>
        <taxon>Eurotatoria</taxon>
        <taxon>Bdelloidea</taxon>
        <taxon>Adinetida</taxon>
        <taxon>Adinetidae</taxon>
        <taxon>Adineta</taxon>
    </lineage>
</organism>
<protein>
    <recommendedName>
        <fullName evidence="6">G-protein coupled receptors family 1 profile domain-containing protein</fullName>
    </recommendedName>
</protein>
<evidence type="ECO:0000256" key="3">
    <source>
        <dbReference type="ARBA" id="ARBA00022989"/>
    </source>
</evidence>
<dbReference type="SUPFAM" id="SSF81321">
    <property type="entry name" value="Family A G protein-coupled receptor-like"/>
    <property type="match status" value="1"/>
</dbReference>
<feature type="transmembrane region" description="Helical" evidence="5">
    <location>
        <begin position="15"/>
        <end position="36"/>
    </location>
</feature>
<feature type="transmembrane region" description="Helical" evidence="5">
    <location>
        <begin position="48"/>
        <end position="65"/>
    </location>
</feature>
<feature type="transmembrane region" description="Helical" evidence="5">
    <location>
        <begin position="90"/>
        <end position="108"/>
    </location>
</feature>
<dbReference type="Gene3D" id="1.20.1070.10">
    <property type="entry name" value="Rhodopsin 7-helix transmembrane proteins"/>
    <property type="match status" value="1"/>
</dbReference>
<feature type="transmembrane region" description="Helical" evidence="5">
    <location>
        <begin position="221"/>
        <end position="247"/>
    </location>
</feature>
<evidence type="ECO:0000256" key="4">
    <source>
        <dbReference type="ARBA" id="ARBA00023136"/>
    </source>
</evidence>
<evidence type="ECO:0000256" key="1">
    <source>
        <dbReference type="ARBA" id="ARBA00004370"/>
    </source>
</evidence>
<dbReference type="InterPro" id="IPR017452">
    <property type="entry name" value="GPCR_Rhodpsn_7TM"/>
</dbReference>